<evidence type="ECO:0000313" key="4">
    <source>
        <dbReference type="EMBL" id="CAB4783371.1"/>
    </source>
</evidence>
<dbReference type="PANTHER" id="PTHR12835">
    <property type="entry name" value="BIOTIN PROTEIN LIGASE"/>
    <property type="match status" value="1"/>
</dbReference>
<dbReference type="GO" id="GO:0005737">
    <property type="term" value="C:cytoplasm"/>
    <property type="evidence" value="ECO:0007669"/>
    <property type="project" value="TreeGrafter"/>
</dbReference>
<evidence type="ECO:0000259" key="2">
    <source>
        <dbReference type="Pfam" id="PF02237"/>
    </source>
</evidence>
<keyword evidence="1" id="KW-0436">Ligase</keyword>
<dbReference type="InterPro" id="IPR004143">
    <property type="entry name" value="BPL_LPL_catalytic"/>
</dbReference>
<dbReference type="InterPro" id="IPR003142">
    <property type="entry name" value="BPL_C"/>
</dbReference>
<dbReference type="AlphaFoldDB" id="A0A6J6WE75"/>
<evidence type="ECO:0000256" key="1">
    <source>
        <dbReference type="ARBA" id="ARBA00022598"/>
    </source>
</evidence>
<proteinExistence type="predicted"/>
<protein>
    <submittedName>
        <fullName evidence="4">Unannotated protein</fullName>
    </submittedName>
</protein>
<gene>
    <name evidence="4" type="ORF">UFOPK2958_00685</name>
</gene>
<accession>A0A6J6WE75</accession>
<dbReference type="NCBIfam" id="TIGR00121">
    <property type="entry name" value="birA_ligase"/>
    <property type="match status" value="1"/>
</dbReference>
<dbReference type="InterPro" id="IPR045864">
    <property type="entry name" value="aa-tRNA-synth_II/BPL/LPL"/>
</dbReference>
<sequence>MDSILWQIREFAEIDSTNTYLAQEAQSGAPEGVVARADFQSAGRGRLDRSWEAPRGVSLLASILLRPVVPPEQRFLVSAAVALSARTALTRLCGLQPALKWPNDLVVGDRKLGGLLGEVVGDGVGYVVGIGVNLQWPGPEGVGGTCVLDEIGVSIEPRAMLDITLGELGRRRPLLDSVDGRTQLHEELVGALATLGQTVRVERTQGFITGTAVSLEHDGTLIVATTEGNEAVRYGDIVHLRRAETS</sequence>
<dbReference type="SUPFAM" id="SSF55681">
    <property type="entry name" value="Class II aaRS and biotin synthetases"/>
    <property type="match status" value="1"/>
</dbReference>
<reference evidence="4" key="1">
    <citation type="submission" date="2020-05" db="EMBL/GenBank/DDBJ databases">
        <authorList>
            <person name="Chiriac C."/>
            <person name="Salcher M."/>
            <person name="Ghai R."/>
            <person name="Kavagutti S V."/>
        </authorList>
    </citation>
    <scope>NUCLEOTIDE SEQUENCE</scope>
</reference>
<dbReference type="GO" id="GO:0004077">
    <property type="term" value="F:biotin--[biotin carboxyl-carrier protein] ligase activity"/>
    <property type="evidence" value="ECO:0007669"/>
    <property type="project" value="InterPro"/>
</dbReference>
<dbReference type="Gene3D" id="2.30.30.100">
    <property type="match status" value="1"/>
</dbReference>
<dbReference type="InterPro" id="IPR004408">
    <property type="entry name" value="Biotin_CoA_COase_ligase"/>
</dbReference>
<dbReference type="PANTHER" id="PTHR12835:SF5">
    <property type="entry name" value="BIOTIN--PROTEIN LIGASE"/>
    <property type="match status" value="1"/>
</dbReference>
<dbReference type="CDD" id="cd16442">
    <property type="entry name" value="BPL"/>
    <property type="match status" value="1"/>
</dbReference>
<dbReference type="Pfam" id="PF02237">
    <property type="entry name" value="BPL_C"/>
    <property type="match status" value="1"/>
</dbReference>
<feature type="domain" description="Biotin protein ligase C-terminal" evidence="2">
    <location>
        <begin position="194"/>
        <end position="239"/>
    </location>
</feature>
<dbReference type="Pfam" id="PF03099">
    <property type="entry name" value="BPL_LplA_LipB"/>
    <property type="match status" value="1"/>
</dbReference>
<feature type="domain" description="BPL/LPL catalytic" evidence="3">
    <location>
        <begin position="13"/>
        <end position="133"/>
    </location>
</feature>
<organism evidence="4">
    <name type="scientific">freshwater metagenome</name>
    <dbReference type="NCBI Taxonomy" id="449393"/>
    <lineage>
        <taxon>unclassified sequences</taxon>
        <taxon>metagenomes</taxon>
        <taxon>ecological metagenomes</taxon>
    </lineage>
</organism>
<evidence type="ECO:0000259" key="3">
    <source>
        <dbReference type="Pfam" id="PF03099"/>
    </source>
</evidence>
<name>A0A6J6WE75_9ZZZZ</name>
<dbReference type="Gene3D" id="3.30.930.10">
    <property type="entry name" value="Bira Bifunctional Protein, Domain 2"/>
    <property type="match status" value="1"/>
</dbReference>
<dbReference type="EMBL" id="CAFAAB010000064">
    <property type="protein sequence ID" value="CAB4783371.1"/>
    <property type="molecule type" value="Genomic_DNA"/>
</dbReference>